<evidence type="ECO:0000256" key="4">
    <source>
        <dbReference type="ARBA" id="ARBA00023136"/>
    </source>
</evidence>
<keyword evidence="3" id="KW-1133">Transmembrane helix</keyword>
<feature type="compositionally biased region" description="Basic and acidic residues" evidence="5">
    <location>
        <begin position="167"/>
        <end position="176"/>
    </location>
</feature>
<gene>
    <name evidence="6" type="ORF">L9F63_008535</name>
</gene>
<organism evidence="6 7">
    <name type="scientific">Diploptera punctata</name>
    <name type="common">Pacific beetle cockroach</name>
    <dbReference type="NCBI Taxonomy" id="6984"/>
    <lineage>
        <taxon>Eukaryota</taxon>
        <taxon>Metazoa</taxon>
        <taxon>Ecdysozoa</taxon>
        <taxon>Arthropoda</taxon>
        <taxon>Hexapoda</taxon>
        <taxon>Insecta</taxon>
        <taxon>Pterygota</taxon>
        <taxon>Neoptera</taxon>
        <taxon>Polyneoptera</taxon>
        <taxon>Dictyoptera</taxon>
        <taxon>Blattodea</taxon>
        <taxon>Blaberoidea</taxon>
        <taxon>Blaberidae</taxon>
        <taxon>Diplopterinae</taxon>
        <taxon>Diploptera</taxon>
    </lineage>
</organism>
<keyword evidence="4" id="KW-0472">Membrane</keyword>
<keyword evidence="7" id="KW-1185">Reference proteome</keyword>
<proteinExistence type="predicted"/>
<name>A0AAD8E231_DIPPU</name>
<evidence type="ECO:0000313" key="7">
    <source>
        <dbReference type="Proteomes" id="UP001233999"/>
    </source>
</evidence>
<dbReference type="Pfam" id="PF00335">
    <property type="entry name" value="Tetraspanin"/>
    <property type="match status" value="1"/>
</dbReference>
<keyword evidence="2" id="KW-0812">Transmembrane</keyword>
<feature type="region of interest" description="Disordered" evidence="5">
    <location>
        <begin position="167"/>
        <end position="187"/>
    </location>
</feature>
<sequence length="206" mass="23761">MKNSLLQGMTQYLNDPLWKKMFDHLQSEMECCGTLSYSDWYSISWINVDYLRHDSRTVQHYSAVDGRVLPPVVPWSCCNPHVPFHCLHTPCNKRLRIQLGKIFLKIVTIVLARYLYTSSCNSIIFGDPSGYSYGWLIGPGDFGIKTETEEQPKKVAKQNKQEELVKVKTEAKKNQEPQEETSLSQEDIKETTSLLDLNRKISDLKE</sequence>
<dbReference type="InterPro" id="IPR018499">
    <property type="entry name" value="Tetraspanin/Peripherin"/>
</dbReference>
<reference evidence="6" key="1">
    <citation type="journal article" date="2023" name="IScience">
        <title>Live-bearing cockroach genome reveals convergent evolutionary mechanisms linked to viviparity in insects and beyond.</title>
        <authorList>
            <person name="Fouks B."/>
            <person name="Harrison M.C."/>
            <person name="Mikhailova A.A."/>
            <person name="Marchal E."/>
            <person name="English S."/>
            <person name="Carruthers M."/>
            <person name="Jennings E.C."/>
            <person name="Chiamaka E.L."/>
            <person name="Frigard R.A."/>
            <person name="Pippel M."/>
            <person name="Attardo G.M."/>
            <person name="Benoit J.B."/>
            <person name="Bornberg-Bauer E."/>
            <person name="Tobe S.S."/>
        </authorList>
    </citation>
    <scope>NUCLEOTIDE SEQUENCE</scope>
    <source>
        <strain evidence="6">Stay&amp;Tobe</strain>
    </source>
</reference>
<dbReference type="Proteomes" id="UP001233999">
    <property type="component" value="Unassembled WGS sequence"/>
</dbReference>
<evidence type="ECO:0000256" key="1">
    <source>
        <dbReference type="ARBA" id="ARBA00004141"/>
    </source>
</evidence>
<dbReference type="InterPro" id="IPR008952">
    <property type="entry name" value="Tetraspanin_EC2_sf"/>
</dbReference>
<protein>
    <submittedName>
        <fullName evidence="6">Uncharacterized protein</fullName>
    </submittedName>
</protein>
<evidence type="ECO:0000256" key="5">
    <source>
        <dbReference type="SAM" id="MobiDB-lite"/>
    </source>
</evidence>
<dbReference type="SUPFAM" id="SSF48652">
    <property type="entry name" value="Tetraspanin"/>
    <property type="match status" value="1"/>
</dbReference>
<comment type="caution">
    <text evidence="6">The sequence shown here is derived from an EMBL/GenBank/DDBJ whole genome shotgun (WGS) entry which is preliminary data.</text>
</comment>
<evidence type="ECO:0000256" key="3">
    <source>
        <dbReference type="ARBA" id="ARBA00022989"/>
    </source>
</evidence>
<dbReference type="EMBL" id="JASPKZ010010655">
    <property type="protein sequence ID" value="KAJ9574121.1"/>
    <property type="molecule type" value="Genomic_DNA"/>
</dbReference>
<evidence type="ECO:0000256" key="2">
    <source>
        <dbReference type="ARBA" id="ARBA00022692"/>
    </source>
</evidence>
<reference evidence="6" key="2">
    <citation type="submission" date="2023-05" db="EMBL/GenBank/DDBJ databases">
        <authorList>
            <person name="Fouks B."/>
        </authorList>
    </citation>
    <scope>NUCLEOTIDE SEQUENCE</scope>
    <source>
        <strain evidence="6">Stay&amp;Tobe</strain>
        <tissue evidence="6">Testes</tissue>
    </source>
</reference>
<dbReference type="Gene3D" id="1.10.1450.10">
    <property type="entry name" value="Tetraspanin"/>
    <property type="match status" value="1"/>
</dbReference>
<comment type="subcellular location">
    <subcellularLocation>
        <location evidence="1">Membrane</location>
        <topology evidence="1">Multi-pass membrane protein</topology>
    </subcellularLocation>
</comment>
<evidence type="ECO:0000313" key="6">
    <source>
        <dbReference type="EMBL" id="KAJ9574121.1"/>
    </source>
</evidence>
<dbReference type="GO" id="GO:0016020">
    <property type="term" value="C:membrane"/>
    <property type="evidence" value="ECO:0007669"/>
    <property type="project" value="UniProtKB-SubCell"/>
</dbReference>
<dbReference type="AlphaFoldDB" id="A0AAD8E231"/>
<accession>A0AAD8E231</accession>